<sequence>MPDIAITENFGDLLDARVRKIFDKEYGERIQESMIPMIFGMETSTRNYEIVSGIGGLGDIQEFEGQIAYDSTGQLYDQTFTFPEKALGIKIERKLYDDELFGKMNVRPWQMAIAKARTREKTAAAIFNGAFTGTAGPDSLSLCNASHPYSPTDATTQSNAGSTALSATSIEATRRIGFTSIFNDRGELLEVNYDTIVCPIALEETAWMVINSKGMVETANNNRNFHYGRYQLAMWNRLTDTNNWFMLDSNLCKKFLLWWDRVDDGIKQDQDTDTLVAKWYTYERYATTGLWADWRPIYGHNVS</sequence>
<reference evidence="2" key="1">
    <citation type="submission" date="2020-03" db="EMBL/GenBank/DDBJ databases">
        <title>The deep terrestrial virosphere.</title>
        <authorList>
            <person name="Holmfeldt K."/>
            <person name="Nilsson E."/>
            <person name="Simone D."/>
            <person name="Lopez-Fernandez M."/>
            <person name="Wu X."/>
            <person name="de Brujin I."/>
            <person name="Lundin D."/>
            <person name="Andersson A."/>
            <person name="Bertilsson S."/>
            <person name="Dopson M."/>
        </authorList>
    </citation>
    <scope>NUCLEOTIDE SEQUENCE</scope>
    <source>
        <strain evidence="2">MM415A00762</strain>
        <strain evidence="1">MM415B01378</strain>
    </source>
</reference>
<gene>
    <name evidence="2" type="ORF">MM415A00762_0012</name>
    <name evidence="1" type="ORF">MM415B01378_0010</name>
</gene>
<organism evidence="2">
    <name type="scientific">viral metagenome</name>
    <dbReference type="NCBI Taxonomy" id="1070528"/>
    <lineage>
        <taxon>unclassified sequences</taxon>
        <taxon>metagenomes</taxon>
        <taxon>organismal metagenomes</taxon>
    </lineage>
</organism>
<protein>
    <submittedName>
        <fullName evidence="2">Putative capsid protein</fullName>
    </submittedName>
</protein>
<dbReference type="EMBL" id="MT142411">
    <property type="protein sequence ID" value="QJA80205.1"/>
    <property type="molecule type" value="Genomic_DNA"/>
</dbReference>
<evidence type="ECO:0000313" key="2">
    <source>
        <dbReference type="EMBL" id="QJA80205.1"/>
    </source>
</evidence>
<evidence type="ECO:0000313" key="1">
    <source>
        <dbReference type="EMBL" id="QJA58980.1"/>
    </source>
</evidence>
<name>A0A6M3KF79_9ZZZZ</name>
<accession>A0A6M3KF79</accession>
<dbReference type="EMBL" id="MT141349">
    <property type="protein sequence ID" value="QJA58980.1"/>
    <property type="molecule type" value="Genomic_DNA"/>
</dbReference>
<proteinExistence type="predicted"/>
<dbReference type="Pfam" id="PF25209">
    <property type="entry name" value="Phage_capsid_4"/>
    <property type="match status" value="1"/>
</dbReference>
<dbReference type="AlphaFoldDB" id="A0A6M3KF79"/>